<dbReference type="Proteomes" id="UP000078046">
    <property type="component" value="Unassembled WGS sequence"/>
</dbReference>
<feature type="domain" description="C2H2-type" evidence="8">
    <location>
        <begin position="171"/>
        <end position="198"/>
    </location>
</feature>
<dbReference type="PROSITE" id="PS00028">
    <property type="entry name" value="ZINC_FINGER_C2H2_1"/>
    <property type="match status" value="3"/>
</dbReference>
<dbReference type="FunFam" id="3.30.160.60:FF:001102">
    <property type="entry name" value="Transcription factor IIIA"/>
    <property type="match status" value="1"/>
</dbReference>
<dbReference type="FunFam" id="3.30.160.60:FF:000624">
    <property type="entry name" value="zinc finger protein 697"/>
    <property type="match status" value="1"/>
</dbReference>
<sequence>EQAYHSQNKPIADYSHQQYQQTPRIYSWIDRNDSRSKRVQNYKEYSNDKNYLINSTIPFNNSNKQPIQPLSMSYHDMLSRKRNFEMSKYPFISNMEFVPHQLQKAPPNKTFDCPIAGCGKKYIKVSHLKAHSRWHNGDRPFSCKWPFCGKKFSRSDELKRHEKTHTGEKKYECDQCTKKFMRSDHLAKHKKTHKDEIKIKM</sequence>
<evidence type="ECO:0000256" key="4">
    <source>
        <dbReference type="ARBA" id="ARBA00022771"/>
    </source>
</evidence>
<dbReference type="PROSITE" id="PS50157">
    <property type="entry name" value="ZINC_FINGER_C2H2_2"/>
    <property type="match status" value="3"/>
</dbReference>
<dbReference type="PANTHER" id="PTHR23235">
    <property type="entry name" value="KRUEPPEL-LIKE TRANSCRIPTION FACTOR"/>
    <property type="match status" value="1"/>
</dbReference>
<dbReference type="FunFam" id="3.30.160.60:FF:000018">
    <property type="entry name" value="Krueppel-like factor 15"/>
    <property type="match status" value="1"/>
</dbReference>
<evidence type="ECO:0000313" key="9">
    <source>
        <dbReference type="EMBL" id="OAF69189.1"/>
    </source>
</evidence>
<evidence type="ECO:0000256" key="1">
    <source>
        <dbReference type="ARBA" id="ARBA00004123"/>
    </source>
</evidence>
<evidence type="ECO:0000313" key="10">
    <source>
        <dbReference type="Proteomes" id="UP000078046"/>
    </source>
</evidence>
<reference evidence="9 10" key="1">
    <citation type="submission" date="2016-04" db="EMBL/GenBank/DDBJ databases">
        <title>The genome of Intoshia linei affirms orthonectids as highly simplified spiralians.</title>
        <authorList>
            <person name="Mikhailov K.V."/>
            <person name="Slusarev G.S."/>
            <person name="Nikitin M.A."/>
            <person name="Logacheva M.D."/>
            <person name="Penin A."/>
            <person name="Aleoshin V."/>
            <person name="Panchin Y.V."/>
        </authorList>
    </citation>
    <scope>NUCLEOTIDE SEQUENCE [LARGE SCALE GENOMIC DNA]</scope>
    <source>
        <strain evidence="9">Intl2013</strain>
        <tissue evidence="9">Whole animal</tissue>
    </source>
</reference>
<dbReference type="GO" id="GO:0008270">
    <property type="term" value="F:zinc ion binding"/>
    <property type="evidence" value="ECO:0007669"/>
    <property type="project" value="UniProtKB-KW"/>
</dbReference>
<evidence type="ECO:0000256" key="3">
    <source>
        <dbReference type="ARBA" id="ARBA00022737"/>
    </source>
</evidence>
<keyword evidence="10" id="KW-1185">Reference proteome</keyword>
<dbReference type="AlphaFoldDB" id="A0A177B4H1"/>
<evidence type="ECO:0000256" key="7">
    <source>
        <dbReference type="PROSITE-ProRule" id="PRU00042"/>
    </source>
</evidence>
<dbReference type="SUPFAM" id="SSF57667">
    <property type="entry name" value="beta-beta-alpha zinc fingers"/>
    <property type="match status" value="1"/>
</dbReference>
<comment type="caution">
    <text evidence="9">The sequence shown here is derived from an EMBL/GenBank/DDBJ whole genome shotgun (WGS) entry which is preliminary data.</text>
</comment>
<accession>A0A177B4H1</accession>
<gene>
    <name evidence="9" type="ORF">A3Q56_03007</name>
</gene>
<organism evidence="9 10">
    <name type="scientific">Intoshia linei</name>
    <dbReference type="NCBI Taxonomy" id="1819745"/>
    <lineage>
        <taxon>Eukaryota</taxon>
        <taxon>Metazoa</taxon>
        <taxon>Spiralia</taxon>
        <taxon>Lophotrochozoa</taxon>
        <taxon>Mesozoa</taxon>
        <taxon>Orthonectida</taxon>
        <taxon>Rhopaluridae</taxon>
        <taxon>Intoshia</taxon>
    </lineage>
</organism>
<evidence type="ECO:0000256" key="2">
    <source>
        <dbReference type="ARBA" id="ARBA00022723"/>
    </source>
</evidence>
<feature type="domain" description="C2H2-type" evidence="8">
    <location>
        <begin position="141"/>
        <end position="170"/>
    </location>
</feature>
<keyword evidence="4 7" id="KW-0863">Zinc-finger</keyword>
<feature type="non-terminal residue" evidence="9">
    <location>
        <position position="1"/>
    </location>
</feature>
<proteinExistence type="predicted"/>
<dbReference type="GO" id="GO:0000981">
    <property type="term" value="F:DNA-binding transcription factor activity, RNA polymerase II-specific"/>
    <property type="evidence" value="ECO:0007669"/>
    <property type="project" value="TreeGrafter"/>
</dbReference>
<dbReference type="EMBL" id="LWCA01000321">
    <property type="protein sequence ID" value="OAF69189.1"/>
    <property type="molecule type" value="Genomic_DNA"/>
</dbReference>
<keyword evidence="2" id="KW-0479">Metal-binding</keyword>
<evidence type="ECO:0000256" key="5">
    <source>
        <dbReference type="ARBA" id="ARBA00022833"/>
    </source>
</evidence>
<protein>
    <recommendedName>
        <fullName evidence="8">C2H2-type domain-containing protein</fullName>
    </recommendedName>
</protein>
<dbReference type="OrthoDB" id="6365676at2759"/>
<dbReference type="InterPro" id="IPR013087">
    <property type="entry name" value="Znf_C2H2_type"/>
</dbReference>
<dbReference type="Gene3D" id="3.30.160.60">
    <property type="entry name" value="Classic Zinc Finger"/>
    <property type="match status" value="3"/>
</dbReference>
<dbReference type="GO" id="GO:0000978">
    <property type="term" value="F:RNA polymerase II cis-regulatory region sequence-specific DNA binding"/>
    <property type="evidence" value="ECO:0007669"/>
    <property type="project" value="TreeGrafter"/>
</dbReference>
<comment type="subcellular location">
    <subcellularLocation>
        <location evidence="1">Nucleus</location>
    </subcellularLocation>
</comment>
<dbReference type="Pfam" id="PF00096">
    <property type="entry name" value="zf-C2H2"/>
    <property type="match status" value="3"/>
</dbReference>
<dbReference type="GO" id="GO:0005634">
    <property type="term" value="C:nucleus"/>
    <property type="evidence" value="ECO:0007669"/>
    <property type="project" value="UniProtKB-SubCell"/>
</dbReference>
<keyword evidence="3" id="KW-0677">Repeat</keyword>
<evidence type="ECO:0000259" key="8">
    <source>
        <dbReference type="PROSITE" id="PS50157"/>
    </source>
</evidence>
<evidence type="ECO:0000256" key="6">
    <source>
        <dbReference type="ARBA" id="ARBA00023242"/>
    </source>
</evidence>
<keyword evidence="6" id="KW-0539">Nucleus</keyword>
<name>A0A177B4H1_9BILA</name>
<feature type="domain" description="C2H2-type" evidence="8">
    <location>
        <begin position="111"/>
        <end position="140"/>
    </location>
</feature>
<dbReference type="SMART" id="SM00355">
    <property type="entry name" value="ZnF_C2H2"/>
    <property type="match status" value="3"/>
</dbReference>
<dbReference type="PANTHER" id="PTHR23235:SF120">
    <property type="entry name" value="KRUPPEL-LIKE FACTOR 15"/>
    <property type="match status" value="1"/>
</dbReference>
<keyword evidence="5" id="KW-0862">Zinc</keyword>
<dbReference type="InterPro" id="IPR036236">
    <property type="entry name" value="Znf_C2H2_sf"/>
</dbReference>